<dbReference type="PANTHER" id="PTHR33116:SF86">
    <property type="entry name" value="REVERSE TRANSCRIPTASE DOMAIN-CONTAINING PROTEIN"/>
    <property type="match status" value="1"/>
</dbReference>
<gene>
    <name evidence="2" type="ORF">CXB51_014850</name>
</gene>
<proteinExistence type="predicted"/>
<dbReference type="PANTHER" id="PTHR33116">
    <property type="entry name" value="REVERSE TRANSCRIPTASE ZINC-BINDING DOMAIN-CONTAINING PROTEIN-RELATED-RELATED"/>
    <property type="match status" value="1"/>
</dbReference>
<name>A0A8J6CXY5_9ROSI</name>
<dbReference type="PROSITE" id="PS50878">
    <property type="entry name" value="RT_POL"/>
    <property type="match status" value="1"/>
</dbReference>
<evidence type="ECO:0000259" key="1">
    <source>
        <dbReference type="PROSITE" id="PS50878"/>
    </source>
</evidence>
<protein>
    <recommendedName>
        <fullName evidence="1">Reverse transcriptase domain-containing protein</fullName>
    </recommendedName>
</protein>
<accession>A0A8J6CXY5</accession>
<feature type="domain" description="Reverse transcriptase" evidence="1">
    <location>
        <begin position="1"/>
        <end position="157"/>
    </location>
</feature>
<reference evidence="2 3" key="1">
    <citation type="journal article" date="2021" name="bioRxiv">
        <title>The Gossypium anomalum genome as a resource for cotton improvement and evolutionary analysis of hybrid incompatibility.</title>
        <authorList>
            <person name="Grover C.E."/>
            <person name="Yuan D."/>
            <person name="Arick M.A."/>
            <person name="Miller E.R."/>
            <person name="Hu G."/>
            <person name="Peterson D.G."/>
            <person name="Wendel J.F."/>
            <person name="Udall J.A."/>
        </authorList>
    </citation>
    <scope>NUCLEOTIDE SEQUENCE [LARGE SCALE GENOMIC DNA]</scope>
    <source>
        <strain evidence="2">JFW-Udall</strain>
        <tissue evidence="2">Leaf</tissue>
    </source>
</reference>
<dbReference type="AlphaFoldDB" id="A0A8J6CXY5"/>
<dbReference type="OrthoDB" id="1936608at2759"/>
<organism evidence="2 3">
    <name type="scientific">Gossypium anomalum</name>
    <dbReference type="NCBI Taxonomy" id="47600"/>
    <lineage>
        <taxon>Eukaryota</taxon>
        <taxon>Viridiplantae</taxon>
        <taxon>Streptophyta</taxon>
        <taxon>Embryophyta</taxon>
        <taxon>Tracheophyta</taxon>
        <taxon>Spermatophyta</taxon>
        <taxon>Magnoliopsida</taxon>
        <taxon>eudicotyledons</taxon>
        <taxon>Gunneridae</taxon>
        <taxon>Pentapetalae</taxon>
        <taxon>rosids</taxon>
        <taxon>malvids</taxon>
        <taxon>Malvales</taxon>
        <taxon>Malvaceae</taxon>
        <taxon>Malvoideae</taxon>
        <taxon>Gossypium</taxon>
    </lineage>
</organism>
<keyword evidence="3" id="KW-1185">Reference proteome</keyword>
<dbReference type="InterPro" id="IPR000477">
    <property type="entry name" value="RT_dom"/>
</dbReference>
<evidence type="ECO:0000313" key="3">
    <source>
        <dbReference type="Proteomes" id="UP000701853"/>
    </source>
</evidence>
<sequence>MLRKISFLDQWIWKVIRCVASISYSVVLNGEVGNSFLPLRGLHQGDPLSPYLFLVCGEGLSTLLRMAAIRGDLKGFRINRHAPLITHLFFANDSLIFGDAKVHVARVLKEKLEIYAQSLGQVIKFDKSEEIPIYAMSCFLLSLSLCKELEAIMGISLVLWKALSIPKEEGGTGFQDLVKFNIALLAKQWWRLMENPGSLTTRFLRAKYLMGPIS</sequence>
<comment type="caution">
    <text evidence="2">The sequence shown here is derived from an EMBL/GenBank/DDBJ whole genome shotgun (WGS) entry which is preliminary data.</text>
</comment>
<dbReference type="Proteomes" id="UP000701853">
    <property type="component" value="Chromosome 6"/>
</dbReference>
<evidence type="ECO:0000313" key="2">
    <source>
        <dbReference type="EMBL" id="KAG8491572.1"/>
    </source>
</evidence>
<dbReference type="EMBL" id="JAHUZN010000006">
    <property type="protein sequence ID" value="KAG8491572.1"/>
    <property type="molecule type" value="Genomic_DNA"/>
</dbReference>